<dbReference type="SUPFAM" id="SSF47072">
    <property type="entry name" value="Cysteine alpha-hairpin motif"/>
    <property type="match status" value="1"/>
</dbReference>
<keyword evidence="1" id="KW-1015">Disulfide bond</keyword>
<dbReference type="InterPro" id="IPR009069">
    <property type="entry name" value="Cys_alpha_HP_mot_SF"/>
</dbReference>
<dbReference type="AlphaFoldDB" id="A0A8C4QIA0"/>
<dbReference type="PANTHER" id="PTHR31278:SF2">
    <property type="entry name" value="SMALL RIBOSOMAL SUBUNIT PROTEIN MS37"/>
    <property type="match status" value="1"/>
</dbReference>
<protein>
    <recommendedName>
        <fullName evidence="2">CHCH domain-containing protein</fullName>
    </recommendedName>
</protein>
<organism evidence="3 4">
    <name type="scientific">Eptatretus burgeri</name>
    <name type="common">Inshore hagfish</name>
    <dbReference type="NCBI Taxonomy" id="7764"/>
    <lineage>
        <taxon>Eukaryota</taxon>
        <taxon>Metazoa</taxon>
        <taxon>Chordata</taxon>
        <taxon>Craniata</taxon>
        <taxon>Vertebrata</taxon>
        <taxon>Cyclostomata</taxon>
        <taxon>Myxini</taxon>
        <taxon>Myxiniformes</taxon>
        <taxon>Myxinidae</taxon>
        <taxon>Eptatretinae</taxon>
        <taxon>Eptatretus</taxon>
    </lineage>
</organism>
<reference evidence="3" key="2">
    <citation type="submission" date="2025-09" db="UniProtKB">
        <authorList>
            <consortium name="Ensembl"/>
        </authorList>
    </citation>
    <scope>IDENTIFICATION</scope>
</reference>
<proteinExistence type="predicted"/>
<dbReference type="InterPro" id="IPR010625">
    <property type="entry name" value="CHCH"/>
</dbReference>
<evidence type="ECO:0000313" key="3">
    <source>
        <dbReference type="Ensembl" id="ENSEBUP00000015915.1"/>
    </source>
</evidence>
<reference evidence="3" key="1">
    <citation type="submission" date="2025-08" db="UniProtKB">
        <authorList>
            <consortium name="Ensembl"/>
        </authorList>
    </citation>
    <scope>IDENTIFICATION</scope>
</reference>
<name>A0A8C4QIA0_EPTBU</name>
<dbReference type="Pfam" id="PF06747">
    <property type="entry name" value="CHCH"/>
    <property type="match status" value="1"/>
</dbReference>
<dbReference type="GO" id="GO:0003723">
    <property type="term" value="F:RNA binding"/>
    <property type="evidence" value="ECO:0007669"/>
    <property type="project" value="TreeGrafter"/>
</dbReference>
<sequence>MSGSHINAKVAYLCNGVYKKAWLKPHREMALLDRVANQRRPGEESPCVTEITVLMACWKTNNFEDLKCSDEIAAFRKCIATAKVSQLWFVFHR</sequence>
<dbReference type="GO" id="GO:0005761">
    <property type="term" value="C:mitochondrial ribosome"/>
    <property type="evidence" value="ECO:0007669"/>
    <property type="project" value="InterPro"/>
</dbReference>
<dbReference type="Ensembl" id="ENSEBUT00000016491.1">
    <property type="protein sequence ID" value="ENSEBUP00000015915.1"/>
    <property type="gene ID" value="ENSEBUG00000010014.1"/>
</dbReference>
<evidence type="ECO:0000313" key="4">
    <source>
        <dbReference type="Proteomes" id="UP000694388"/>
    </source>
</evidence>
<evidence type="ECO:0000259" key="2">
    <source>
        <dbReference type="Pfam" id="PF06747"/>
    </source>
</evidence>
<dbReference type="GO" id="GO:0005654">
    <property type="term" value="C:nucleoplasm"/>
    <property type="evidence" value="ECO:0007669"/>
    <property type="project" value="TreeGrafter"/>
</dbReference>
<dbReference type="PANTHER" id="PTHR31278">
    <property type="entry name" value="CHCHD1"/>
    <property type="match status" value="1"/>
</dbReference>
<dbReference type="PROSITE" id="PS51808">
    <property type="entry name" value="CHCH"/>
    <property type="match status" value="1"/>
</dbReference>
<dbReference type="Proteomes" id="UP000694388">
    <property type="component" value="Unplaced"/>
</dbReference>
<dbReference type="OMA" id="AMWIIEM"/>
<evidence type="ECO:0000256" key="1">
    <source>
        <dbReference type="ARBA" id="ARBA00023157"/>
    </source>
</evidence>
<feature type="domain" description="CHCH" evidence="2">
    <location>
        <begin position="47"/>
        <end position="79"/>
    </location>
</feature>
<keyword evidence="4" id="KW-1185">Reference proteome</keyword>
<accession>A0A8C4QIA0</accession>
<dbReference type="InterPro" id="IPR033620">
    <property type="entry name" value="Ribosomal_mS37_met"/>
</dbReference>
<dbReference type="GO" id="GO:0032543">
    <property type="term" value="P:mitochondrial translation"/>
    <property type="evidence" value="ECO:0007669"/>
    <property type="project" value="InterPro"/>
</dbReference>